<keyword evidence="2" id="KW-1185">Reference proteome</keyword>
<name>A0A9W7XQ63_9FUNG</name>
<dbReference type="AlphaFoldDB" id="A0A9W7XQ63"/>
<evidence type="ECO:0000313" key="2">
    <source>
        <dbReference type="Proteomes" id="UP001145021"/>
    </source>
</evidence>
<evidence type="ECO:0000313" key="1">
    <source>
        <dbReference type="EMBL" id="KAJ1647243.1"/>
    </source>
</evidence>
<dbReference type="InterPro" id="IPR011009">
    <property type="entry name" value="Kinase-like_dom_sf"/>
</dbReference>
<protein>
    <submittedName>
        <fullName evidence="1">Uncharacterized protein</fullName>
    </submittedName>
</protein>
<dbReference type="SUPFAM" id="SSF56112">
    <property type="entry name" value="Protein kinase-like (PK-like)"/>
    <property type="match status" value="1"/>
</dbReference>
<organism evidence="1 2">
    <name type="scientific">Coemansia asiatica</name>
    <dbReference type="NCBI Taxonomy" id="1052880"/>
    <lineage>
        <taxon>Eukaryota</taxon>
        <taxon>Fungi</taxon>
        <taxon>Fungi incertae sedis</taxon>
        <taxon>Zoopagomycota</taxon>
        <taxon>Kickxellomycotina</taxon>
        <taxon>Kickxellomycetes</taxon>
        <taxon>Kickxellales</taxon>
        <taxon>Kickxellaceae</taxon>
        <taxon>Coemansia</taxon>
    </lineage>
</organism>
<dbReference type="EMBL" id="JANBOH010000035">
    <property type="protein sequence ID" value="KAJ1647243.1"/>
    <property type="molecule type" value="Genomic_DNA"/>
</dbReference>
<accession>A0A9W7XQ63</accession>
<proteinExistence type="predicted"/>
<gene>
    <name evidence="1" type="ORF">LPJ64_001356</name>
</gene>
<dbReference type="Proteomes" id="UP001145021">
    <property type="component" value="Unassembled WGS sequence"/>
</dbReference>
<sequence>MIKREVRLSGRIAYIVNGKFNNNDAGLKLSWTSNGRLPENAIYDVLNDKGIKRIPKMFSRGLLFEDFEGYRLEYMVMEKCGMTLFEALNNLYSKNPDYKKVGENEEEHDPFIGAPRYMSISTLLGISKRNAIMDIESLFYVVLDALQHEQTEVDYDDSPTKRKSHF</sequence>
<reference evidence="1" key="1">
    <citation type="submission" date="2022-07" db="EMBL/GenBank/DDBJ databases">
        <title>Phylogenomic reconstructions and comparative analyses of Kickxellomycotina fungi.</title>
        <authorList>
            <person name="Reynolds N.K."/>
            <person name="Stajich J.E."/>
            <person name="Barry K."/>
            <person name="Grigoriev I.V."/>
            <person name="Crous P."/>
            <person name="Smith M.E."/>
        </authorList>
    </citation>
    <scope>NUCLEOTIDE SEQUENCE</scope>
    <source>
        <strain evidence="1">NBRC 105413</strain>
    </source>
</reference>
<comment type="caution">
    <text evidence="1">The sequence shown here is derived from an EMBL/GenBank/DDBJ whole genome shotgun (WGS) entry which is preliminary data.</text>
</comment>